<evidence type="ECO:0000256" key="1">
    <source>
        <dbReference type="ARBA" id="ARBA00022723"/>
    </source>
</evidence>
<dbReference type="EMBL" id="VYXB01009377">
    <property type="protein sequence ID" value="NWS21461.1"/>
    <property type="molecule type" value="Genomic_DNA"/>
</dbReference>
<keyword evidence="2" id="KW-0378">Hydrolase</keyword>
<keyword evidence="1" id="KW-0479">Metal-binding</keyword>
<dbReference type="AlphaFoldDB" id="A0A7K5DLW8"/>
<dbReference type="InterPro" id="IPR050610">
    <property type="entry name" value="APOBEC_Cyt_Deaminase"/>
</dbReference>
<sequence length="145" mass="17619">KFLFCFRMYISKKALKYQFDPSKFPRETYLLCNLQWGESKNSWKHWVKNYRGDDYHAEVYFLEKIFRMKPSNSSNDVNCSMTWYLSWSPCVNCCYKIRDFLNEHLNVNIKIHVARLYFRDSEKNRRGLRKLAGSERVKISVMNMQ</sequence>
<dbReference type="Proteomes" id="UP000525089">
    <property type="component" value="Unassembled WGS sequence"/>
</dbReference>
<dbReference type="Pfam" id="PF18750">
    <property type="entry name" value="SNAD4"/>
    <property type="match status" value="1"/>
</dbReference>
<dbReference type="PANTHER" id="PTHR13857">
    <property type="entry name" value="MRNA EDITING ENZYME"/>
    <property type="match status" value="1"/>
</dbReference>
<gene>
    <name evidence="3" type="primary">Apobec1_1</name>
    <name evidence="3" type="ORF">PACMIN_R15443</name>
</gene>
<dbReference type="InterPro" id="IPR016192">
    <property type="entry name" value="APOBEC/CMP_deaminase_Zn-bd"/>
</dbReference>
<proteinExistence type="predicted"/>
<dbReference type="GO" id="GO:0008270">
    <property type="term" value="F:zinc ion binding"/>
    <property type="evidence" value="ECO:0007669"/>
    <property type="project" value="InterPro"/>
</dbReference>
<evidence type="ECO:0000313" key="3">
    <source>
        <dbReference type="EMBL" id="NWS21461.1"/>
    </source>
</evidence>
<dbReference type="GO" id="GO:0005737">
    <property type="term" value="C:cytoplasm"/>
    <property type="evidence" value="ECO:0007669"/>
    <property type="project" value="TreeGrafter"/>
</dbReference>
<dbReference type="GO" id="GO:0003723">
    <property type="term" value="F:RNA binding"/>
    <property type="evidence" value="ECO:0007669"/>
    <property type="project" value="TreeGrafter"/>
</dbReference>
<dbReference type="PANTHER" id="PTHR13857:SF26">
    <property type="entry name" value="C-U-EDITING ENZYME APOBEC-1"/>
    <property type="match status" value="1"/>
</dbReference>
<dbReference type="SUPFAM" id="SSF53927">
    <property type="entry name" value="Cytidine deaminase-like"/>
    <property type="match status" value="1"/>
</dbReference>
<dbReference type="GO" id="GO:0004126">
    <property type="term" value="F:cytidine deaminase activity"/>
    <property type="evidence" value="ECO:0007669"/>
    <property type="project" value="TreeGrafter"/>
</dbReference>
<feature type="non-terminal residue" evidence="3">
    <location>
        <position position="1"/>
    </location>
</feature>
<feature type="non-terminal residue" evidence="3">
    <location>
        <position position="145"/>
    </location>
</feature>
<keyword evidence="4" id="KW-1185">Reference proteome</keyword>
<reference evidence="3 4" key="1">
    <citation type="submission" date="2019-09" db="EMBL/GenBank/DDBJ databases">
        <title>Bird 10,000 Genomes (B10K) Project - Family phase.</title>
        <authorList>
            <person name="Zhang G."/>
        </authorList>
    </citation>
    <scope>NUCLEOTIDE SEQUENCE [LARGE SCALE GENOMIC DNA]</scope>
    <source>
        <strain evidence="3">B10K-DU-001-72</strain>
        <tissue evidence="3">Muscle</tissue>
    </source>
</reference>
<evidence type="ECO:0000313" key="4">
    <source>
        <dbReference type="Proteomes" id="UP000525089"/>
    </source>
</evidence>
<dbReference type="GO" id="GO:0005634">
    <property type="term" value="C:nucleus"/>
    <property type="evidence" value="ECO:0007669"/>
    <property type="project" value="TreeGrafter"/>
</dbReference>
<dbReference type="InterPro" id="IPR016193">
    <property type="entry name" value="Cytidine_deaminase-like"/>
</dbReference>
<organism evidence="3 4">
    <name type="scientific">Pachyramphus minor</name>
    <dbReference type="NCBI Taxonomy" id="369605"/>
    <lineage>
        <taxon>Eukaryota</taxon>
        <taxon>Metazoa</taxon>
        <taxon>Chordata</taxon>
        <taxon>Craniata</taxon>
        <taxon>Vertebrata</taxon>
        <taxon>Euteleostomi</taxon>
        <taxon>Archelosauria</taxon>
        <taxon>Archosauria</taxon>
        <taxon>Dinosauria</taxon>
        <taxon>Saurischia</taxon>
        <taxon>Theropoda</taxon>
        <taxon>Coelurosauria</taxon>
        <taxon>Aves</taxon>
        <taxon>Neognathae</taxon>
        <taxon>Neoaves</taxon>
        <taxon>Telluraves</taxon>
        <taxon>Australaves</taxon>
        <taxon>Passeriformes</taxon>
        <taxon>Tyrannidae</taxon>
        <taxon>Pachyramphus</taxon>
    </lineage>
</organism>
<dbReference type="Gene3D" id="3.40.140.10">
    <property type="entry name" value="Cytidine Deaminase, domain 2"/>
    <property type="match status" value="1"/>
</dbReference>
<name>A0A7K5DLW8_9TYRA</name>
<accession>A0A7K5DLW8</accession>
<dbReference type="PROSITE" id="PS00903">
    <property type="entry name" value="CYT_DCMP_DEAMINASES_1"/>
    <property type="match status" value="1"/>
</dbReference>
<comment type="caution">
    <text evidence="3">The sequence shown here is derived from an EMBL/GenBank/DDBJ whole genome shotgun (WGS) entry which is preliminary data.</text>
</comment>
<protein>
    <submittedName>
        <fullName evidence="3">ABEC1 enzyme</fullName>
    </submittedName>
</protein>
<evidence type="ECO:0000256" key="2">
    <source>
        <dbReference type="ARBA" id="ARBA00022801"/>
    </source>
</evidence>
<dbReference type="GO" id="GO:0016554">
    <property type="term" value="P:cytidine to uridine editing"/>
    <property type="evidence" value="ECO:0007669"/>
    <property type="project" value="TreeGrafter"/>
</dbReference>